<reference evidence="1 2" key="1">
    <citation type="submission" date="2016-04" db="EMBL/GenBank/DDBJ databases">
        <title>A degradative enzymes factory behind the ericoid mycorrhizal symbiosis.</title>
        <authorList>
            <consortium name="DOE Joint Genome Institute"/>
            <person name="Martino E."/>
            <person name="Morin E."/>
            <person name="Grelet G."/>
            <person name="Kuo A."/>
            <person name="Kohler A."/>
            <person name="Daghino S."/>
            <person name="Barry K."/>
            <person name="Choi C."/>
            <person name="Cichocki N."/>
            <person name="Clum A."/>
            <person name="Copeland A."/>
            <person name="Hainaut M."/>
            <person name="Haridas S."/>
            <person name="Labutti K."/>
            <person name="Lindquist E."/>
            <person name="Lipzen A."/>
            <person name="Khouja H.-R."/>
            <person name="Murat C."/>
            <person name="Ohm R."/>
            <person name="Olson A."/>
            <person name="Spatafora J."/>
            <person name="Veneault-Fourrey C."/>
            <person name="Henrissat B."/>
            <person name="Grigoriev I."/>
            <person name="Martin F."/>
            <person name="Perotto S."/>
        </authorList>
    </citation>
    <scope>NUCLEOTIDE SEQUENCE [LARGE SCALE GENOMIC DNA]</scope>
    <source>
        <strain evidence="1 2">F</strain>
    </source>
</reference>
<sequence length="121" mass="13679">MPAGGRQRGLCMVLAYQHKHKHNGIGRAIVTGVILVPAMPKYVCDIFDKKNNRRYWVDHYAVICAAMCCAFDIANEAGNSLTTLNSNKEWVKLPSNSDRVVGEDCYVFQRPEVAHRPKWLC</sequence>
<gene>
    <name evidence="1" type="ORF">L207DRAFT_534698</name>
</gene>
<dbReference type="Proteomes" id="UP000235786">
    <property type="component" value="Unassembled WGS sequence"/>
</dbReference>
<name>A0A2J6R781_HYAVF</name>
<evidence type="ECO:0000313" key="2">
    <source>
        <dbReference type="Proteomes" id="UP000235786"/>
    </source>
</evidence>
<protein>
    <submittedName>
        <fullName evidence="1">Uncharacterized protein</fullName>
    </submittedName>
</protein>
<dbReference type="EMBL" id="KZ613954">
    <property type="protein sequence ID" value="PMD34359.1"/>
    <property type="molecule type" value="Genomic_DNA"/>
</dbReference>
<proteinExistence type="predicted"/>
<keyword evidence="2" id="KW-1185">Reference proteome</keyword>
<accession>A0A2J6R781</accession>
<organism evidence="1 2">
    <name type="scientific">Hyaloscypha variabilis (strain UAMH 11265 / GT02V1 / F)</name>
    <name type="common">Meliniomyces variabilis</name>
    <dbReference type="NCBI Taxonomy" id="1149755"/>
    <lineage>
        <taxon>Eukaryota</taxon>
        <taxon>Fungi</taxon>
        <taxon>Dikarya</taxon>
        <taxon>Ascomycota</taxon>
        <taxon>Pezizomycotina</taxon>
        <taxon>Leotiomycetes</taxon>
        <taxon>Helotiales</taxon>
        <taxon>Hyaloscyphaceae</taxon>
        <taxon>Hyaloscypha</taxon>
        <taxon>Hyaloscypha variabilis</taxon>
    </lineage>
</organism>
<dbReference type="AlphaFoldDB" id="A0A2J6R781"/>
<evidence type="ECO:0000313" key="1">
    <source>
        <dbReference type="EMBL" id="PMD34359.1"/>
    </source>
</evidence>